<dbReference type="AlphaFoldDB" id="A0A7V2SZM6"/>
<name>A0A7V2SZM6_LEUMU</name>
<accession>A0A7V2SZM6</accession>
<reference evidence="1" key="1">
    <citation type="journal article" date="2020" name="mSystems">
        <title>Genome- and Community-Level Interaction Insights into Carbon Utilization and Element Cycling Functions of Hydrothermarchaeota in Hydrothermal Sediment.</title>
        <authorList>
            <person name="Zhou Z."/>
            <person name="Liu Y."/>
            <person name="Xu W."/>
            <person name="Pan J."/>
            <person name="Luo Z.H."/>
            <person name="Li M."/>
        </authorList>
    </citation>
    <scope>NUCLEOTIDE SEQUENCE [LARGE SCALE GENOMIC DNA]</scope>
    <source>
        <strain evidence="1">HyVt-493</strain>
    </source>
</reference>
<evidence type="ECO:0000313" key="1">
    <source>
        <dbReference type="EMBL" id="HFC92442.1"/>
    </source>
</evidence>
<gene>
    <name evidence="1" type="ORF">ENJ51_06485</name>
</gene>
<organism evidence="1">
    <name type="scientific">Leucothrix mucor</name>
    <dbReference type="NCBI Taxonomy" id="45248"/>
    <lineage>
        <taxon>Bacteria</taxon>
        <taxon>Pseudomonadati</taxon>
        <taxon>Pseudomonadota</taxon>
        <taxon>Gammaproteobacteria</taxon>
        <taxon>Thiotrichales</taxon>
        <taxon>Thiotrichaceae</taxon>
        <taxon>Leucothrix</taxon>
    </lineage>
</organism>
<sequence>MTHINPLSILFITLLFVLTACGGGGSSSEKIVKKEGVLTVNGKLLAGIDYRSGETTGITDTNGAFKYEKGKNISFSLDSESLGKLPASTLDNNSTITLTQIINSDTDPRESLKALPELYKKFETNAKYIQSPTYLTLINSQEEKILTLNNKPVTGIEYRSGSRSGTTDNFGLFNYEAGNNIAFSIAGKHIGSVSPNNLPISIEKLVENADNPVIKHLPLLLTDLNAENATHINARFNLNQLEQALFKPASLPIGRSLGINLETPQAEADGIYQPLPFVDIFRVARPFMENSCTDISYDRAGWPLDLPASCASQGAKKYAMTRILQFMPSGGAPSGRYHVLFEGKGNIDFFHMGSHKKQLEEGHLTIDIKPLPKTQYIHGLEVFITKTDVTDPIRNIRIIMPGGICKGSPFTRVETANQCSNDNPYISFVDVLKNNREAIIFNPDFLAFHKDFRVLRMMNFMEATPRRPASNNINPCPNNDSYNDCLTRDRSWNQIAKMSDASWGGSHKTIVTKRFGVPLEVTVALANLLKAHPWYTLPFNASDDYIDRYASYLKNNLDKSLKAHIEYSNEVWNGGFWGAQYAVVMGKKLGLDKPVLPFRTEEHSARVRFYSKRSVEIFKHFETVFGNLTRLVRIMGGQHKSHSYSREILSYNNAADETDVLAVAPYFHGCWSRTKAGDSETPIAACNNTDVVEKTLVEAKSVDDVFTTINSIYTPTAATAGLKGDTNSIDAITKLMTNQINTANEFDVDLYTYEGGQHLTVNYGDTTLSQQKMNSLHDLFAATNRDPRMGDLYTKFLNEWKDRGGKQFMLFTSPQSFNRYGFFGIKEYINQPRAEAPKYNAAMSFQEAMGDCWWTGC</sequence>
<dbReference type="EMBL" id="DRMS01000244">
    <property type="protein sequence ID" value="HFC92442.1"/>
    <property type="molecule type" value="Genomic_DNA"/>
</dbReference>
<comment type="caution">
    <text evidence="1">The sequence shown here is derived from an EMBL/GenBank/DDBJ whole genome shotgun (WGS) entry which is preliminary data.</text>
</comment>
<dbReference type="Proteomes" id="UP000885750">
    <property type="component" value="Unassembled WGS sequence"/>
</dbReference>
<protein>
    <submittedName>
        <fullName evidence="1">Uncharacterized protein</fullName>
    </submittedName>
</protein>
<proteinExistence type="predicted"/>